<name>A0ABY7G1K4_MYAAR</name>
<dbReference type="PANTHER" id="PTHR14715">
    <property type="entry name" value="FAM124 DOMAIN-CONTAINING PROTEIN-RELATED"/>
    <property type="match status" value="1"/>
</dbReference>
<dbReference type="PANTHER" id="PTHR14715:SF6">
    <property type="entry name" value="FAM124 DOMAIN-CONTAINING PROTEIN"/>
    <property type="match status" value="1"/>
</dbReference>
<sequence>MSCTDVYDQKKPPVNIKPGETFVSSPFANPPSDRVEPGLAAARCPAPTPATLQPPRSSISSISSRSESGSESISLSEHSDIDSLSPCDQHKMSIQFVTDSTEISSLEEVYQPIVNWIDPDLHILKITDKSECVDNEITSFDRTGARLPSVAMMVFLQEDGMVGFERIQSVKRYFEKSPWKFHHSEQVNKGAINPYPYNSRDFYYTAEELPLCAVRQVHTGKEFFRTVLFVSESNWTQMMQFYKLILGCEPDMKRDDFCLFTVSSYPNFDIQLALKKLQGDTKPRPLECVRLQFRVGDISNIMSLLPNVCRPLSDTRWQTTDNDGNVVILETPRYLTNSTFIDRCSLSERGSISGRSSRTDSFSQQTRNQNETGIQRERVRASLESRRKTSPQTQRSRSVLVDQKLVDKLKQENLAFRQQTMAAIREHHRHLDRTVTGETACSPSATCDPYVTKTDTENVPEVGQSFYV</sequence>
<evidence type="ECO:0000313" key="4">
    <source>
        <dbReference type="EMBL" id="WAR28327.1"/>
    </source>
</evidence>
<feature type="domain" description="FAM124" evidence="3">
    <location>
        <begin position="92"/>
        <end position="330"/>
    </location>
</feature>
<feature type="compositionally biased region" description="Low complexity" evidence="2">
    <location>
        <begin position="349"/>
        <end position="363"/>
    </location>
</feature>
<dbReference type="InterPro" id="IPR029380">
    <property type="entry name" value="FAM124"/>
</dbReference>
<dbReference type="Pfam" id="PF15067">
    <property type="entry name" value="FAM124"/>
    <property type="match status" value="1"/>
</dbReference>
<dbReference type="InterPro" id="IPR029068">
    <property type="entry name" value="Glyas_Bleomycin-R_OHBP_Dase"/>
</dbReference>
<feature type="region of interest" description="Disordered" evidence="2">
    <location>
        <begin position="1"/>
        <end position="86"/>
    </location>
</feature>
<evidence type="ECO:0000256" key="2">
    <source>
        <dbReference type="SAM" id="MobiDB-lite"/>
    </source>
</evidence>
<comment type="similarity">
    <text evidence="1">Belongs to the FAM124 family.</text>
</comment>
<feature type="region of interest" description="Disordered" evidence="2">
    <location>
        <begin position="349"/>
        <end position="399"/>
    </location>
</feature>
<dbReference type="Gene3D" id="3.10.180.10">
    <property type="entry name" value="2,3-Dihydroxybiphenyl 1,2-Dioxygenase, domain 1"/>
    <property type="match status" value="1"/>
</dbReference>
<feature type="compositionally biased region" description="Polar residues" evidence="2">
    <location>
        <begin position="364"/>
        <end position="373"/>
    </location>
</feature>
<dbReference type="EMBL" id="CP111026">
    <property type="protein sequence ID" value="WAR28327.1"/>
    <property type="molecule type" value="Genomic_DNA"/>
</dbReference>
<feature type="compositionally biased region" description="Basic and acidic residues" evidence="2">
    <location>
        <begin position="374"/>
        <end position="387"/>
    </location>
</feature>
<organism evidence="4 5">
    <name type="scientific">Mya arenaria</name>
    <name type="common">Soft-shell clam</name>
    <dbReference type="NCBI Taxonomy" id="6604"/>
    <lineage>
        <taxon>Eukaryota</taxon>
        <taxon>Metazoa</taxon>
        <taxon>Spiralia</taxon>
        <taxon>Lophotrochozoa</taxon>
        <taxon>Mollusca</taxon>
        <taxon>Bivalvia</taxon>
        <taxon>Autobranchia</taxon>
        <taxon>Heteroconchia</taxon>
        <taxon>Euheterodonta</taxon>
        <taxon>Imparidentia</taxon>
        <taxon>Neoheterodontei</taxon>
        <taxon>Myida</taxon>
        <taxon>Myoidea</taxon>
        <taxon>Myidae</taxon>
        <taxon>Mya</taxon>
    </lineage>
</organism>
<keyword evidence="5" id="KW-1185">Reference proteome</keyword>
<dbReference type="InterPro" id="IPR046365">
    <property type="entry name" value="FAM124_dom"/>
</dbReference>
<evidence type="ECO:0000259" key="3">
    <source>
        <dbReference type="Pfam" id="PF15067"/>
    </source>
</evidence>
<feature type="compositionally biased region" description="Low complexity" evidence="2">
    <location>
        <begin position="40"/>
        <end position="76"/>
    </location>
</feature>
<gene>
    <name evidence="4" type="ORF">MAR_014031</name>
</gene>
<protein>
    <submittedName>
        <fullName evidence="4">F124A-like protein</fullName>
    </submittedName>
</protein>
<dbReference type="Proteomes" id="UP001164746">
    <property type="component" value="Chromosome 15"/>
</dbReference>
<reference evidence="4" key="1">
    <citation type="submission" date="2022-11" db="EMBL/GenBank/DDBJ databases">
        <title>Centuries of genome instability and evolution in soft-shell clam transmissible cancer (bioRxiv).</title>
        <authorList>
            <person name="Hart S.F.M."/>
            <person name="Yonemitsu M.A."/>
            <person name="Giersch R.M."/>
            <person name="Beal B.F."/>
            <person name="Arriagada G."/>
            <person name="Davis B.W."/>
            <person name="Ostrander E.A."/>
            <person name="Goff S.P."/>
            <person name="Metzger M.J."/>
        </authorList>
    </citation>
    <scope>NUCLEOTIDE SEQUENCE</scope>
    <source>
        <strain evidence="4">MELC-2E11</strain>
        <tissue evidence="4">Siphon/mantle</tissue>
    </source>
</reference>
<proteinExistence type="inferred from homology"/>
<evidence type="ECO:0000313" key="5">
    <source>
        <dbReference type="Proteomes" id="UP001164746"/>
    </source>
</evidence>
<evidence type="ECO:0000256" key="1">
    <source>
        <dbReference type="ARBA" id="ARBA00006440"/>
    </source>
</evidence>
<accession>A0ABY7G1K4</accession>